<protein>
    <submittedName>
        <fullName evidence="1">Uncharacterized protein</fullName>
    </submittedName>
</protein>
<dbReference type="AlphaFoldDB" id="A0AAD4Q5H4"/>
<dbReference type="Proteomes" id="UP001201262">
    <property type="component" value="Unassembled WGS sequence"/>
</dbReference>
<comment type="caution">
    <text evidence="1">The sequence shown here is derived from an EMBL/GenBank/DDBJ whole genome shotgun (WGS) entry which is preliminary data.</text>
</comment>
<gene>
    <name evidence="1" type="ORF">BGW36DRAFT_355556</name>
</gene>
<sequence>MSKFRASAAQVLRRQQNCHRRVYSDHAHGAGNANADDVGSTLIPARLMRYLVKSNPKSTERMDPDKNPETLLKYHSIEDLYTRRLLAPDGTLLKTTPPTNLHKISNLEALQLWFEQYAVAGYTTSSDLDSFKIALGNCERLHSSQEILSVLYAFILRHKFRDMRVPEVIHIAGIYYASQCFLPSALNYHLEHLSAPLQEDDTDAIITSLLVASRTFRFADSKYDSGPMLAMVAGEGPHKMKFRRKLADVLQLRDGSFSTMIELLLELGSSTSLEPVWDSLIKRLLTSSHQPLIDDAYTCVMLFLKADLVDHAKVCLEELTEIMNVKRDFHPSLRVSSQLVTILENYGLNVPRGMRNRIRRAGDQLSNEGGNTGWAENLQMDEETINFSSVESLITQVQEYGNSRSVSDIGLVIDALNDSEGSPIPLFTQPLDDGIIRFAWFPQWNPVATQLESDPATSDSFTLGLLQARVEFRNILASPERCRNLFQLGHLAQQTLPSSSTNGSSEQIDAGEWEKTGYLVAFDRVSSDFLLVFVGDNPSLVGSPDHVQTWHFKQNPLLGSLSNLIMPNSSQDFDRDIEDATFPAQNAAPRYVFDIDPGRGLRP</sequence>
<evidence type="ECO:0000313" key="2">
    <source>
        <dbReference type="Proteomes" id="UP001201262"/>
    </source>
</evidence>
<evidence type="ECO:0000313" key="1">
    <source>
        <dbReference type="EMBL" id="KAH8704181.1"/>
    </source>
</evidence>
<keyword evidence="2" id="KW-1185">Reference proteome</keyword>
<dbReference type="RefSeq" id="XP_046077199.1">
    <property type="nucleotide sequence ID" value="XM_046213657.1"/>
</dbReference>
<name>A0AAD4Q5H4_9EURO</name>
<accession>A0AAD4Q5H4</accession>
<dbReference type="EMBL" id="JAJTJA010000002">
    <property type="protein sequence ID" value="KAH8704181.1"/>
    <property type="molecule type" value="Genomic_DNA"/>
</dbReference>
<organism evidence="1 2">
    <name type="scientific">Talaromyces proteolyticus</name>
    <dbReference type="NCBI Taxonomy" id="1131652"/>
    <lineage>
        <taxon>Eukaryota</taxon>
        <taxon>Fungi</taxon>
        <taxon>Dikarya</taxon>
        <taxon>Ascomycota</taxon>
        <taxon>Pezizomycotina</taxon>
        <taxon>Eurotiomycetes</taxon>
        <taxon>Eurotiomycetidae</taxon>
        <taxon>Eurotiales</taxon>
        <taxon>Trichocomaceae</taxon>
        <taxon>Talaromyces</taxon>
        <taxon>Talaromyces sect. Bacilispori</taxon>
    </lineage>
</organism>
<dbReference type="GeneID" id="70243944"/>
<proteinExistence type="predicted"/>
<reference evidence="1" key="1">
    <citation type="submission" date="2021-12" db="EMBL/GenBank/DDBJ databases">
        <title>Convergent genome expansion in fungi linked to evolution of root-endophyte symbiosis.</title>
        <authorList>
            <consortium name="DOE Joint Genome Institute"/>
            <person name="Ke Y.-H."/>
            <person name="Bonito G."/>
            <person name="Liao H.-L."/>
            <person name="Looney B."/>
            <person name="Rojas-Flechas A."/>
            <person name="Nash J."/>
            <person name="Hameed K."/>
            <person name="Schadt C."/>
            <person name="Martin F."/>
            <person name="Crous P.W."/>
            <person name="Miettinen O."/>
            <person name="Magnuson J.K."/>
            <person name="Labbe J."/>
            <person name="Jacobson D."/>
            <person name="Doktycz M.J."/>
            <person name="Veneault-Fourrey C."/>
            <person name="Kuo A."/>
            <person name="Mondo S."/>
            <person name="Calhoun S."/>
            <person name="Riley R."/>
            <person name="Ohm R."/>
            <person name="LaButti K."/>
            <person name="Andreopoulos B."/>
            <person name="Pangilinan J."/>
            <person name="Nolan M."/>
            <person name="Tritt A."/>
            <person name="Clum A."/>
            <person name="Lipzen A."/>
            <person name="Daum C."/>
            <person name="Barry K."/>
            <person name="Grigoriev I.V."/>
            <person name="Vilgalys R."/>
        </authorList>
    </citation>
    <scope>NUCLEOTIDE SEQUENCE</scope>
    <source>
        <strain evidence="1">PMI_201</strain>
    </source>
</reference>